<keyword evidence="2" id="KW-0472">Membrane</keyword>
<evidence type="ECO:0000313" key="4">
    <source>
        <dbReference type="EMBL" id="TCD69065.1"/>
    </source>
</evidence>
<keyword evidence="5" id="KW-1185">Reference proteome</keyword>
<keyword evidence="2" id="KW-0812">Transmembrane</keyword>
<feature type="compositionally biased region" description="Basic and acidic residues" evidence="1">
    <location>
        <begin position="1213"/>
        <end position="1227"/>
    </location>
</feature>
<keyword evidence="2" id="KW-1133">Transmembrane helix</keyword>
<dbReference type="Pfam" id="PF01852">
    <property type="entry name" value="START"/>
    <property type="match status" value="2"/>
</dbReference>
<dbReference type="OrthoDB" id="196858at2759"/>
<accession>A0A4R0RRZ9</accession>
<feature type="transmembrane region" description="Helical" evidence="2">
    <location>
        <begin position="1588"/>
        <end position="1607"/>
    </location>
</feature>
<feature type="compositionally biased region" description="Low complexity" evidence="1">
    <location>
        <begin position="1519"/>
        <end position="1532"/>
    </location>
</feature>
<feature type="region of interest" description="Disordered" evidence="1">
    <location>
        <begin position="373"/>
        <end position="393"/>
    </location>
</feature>
<dbReference type="InterPro" id="IPR051213">
    <property type="entry name" value="START_lipid_transfer"/>
</dbReference>
<feature type="domain" description="START" evidence="3">
    <location>
        <begin position="875"/>
        <end position="1076"/>
    </location>
</feature>
<comment type="caution">
    <text evidence="4">The sequence shown here is derived from an EMBL/GenBank/DDBJ whole genome shotgun (WGS) entry which is preliminary data.</text>
</comment>
<dbReference type="GO" id="GO:0008289">
    <property type="term" value="F:lipid binding"/>
    <property type="evidence" value="ECO:0007669"/>
    <property type="project" value="InterPro"/>
</dbReference>
<feature type="region of interest" description="Disordered" evidence="1">
    <location>
        <begin position="1158"/>
        <end position="1231"/>
    </location>
</feature>
<evidence type="ECO:0000259" key="3">
    <source>
        <dbReference type="PROSITE" id="PS50848"/>
    </source>
</evidence>
<name>A0A4R0RRZ9_9APHY</name>
<feature type="compositionally biased region" description="Polar residues" evidence="1">
    <location>
        <begin position="373"/>
        <end position="388"/>
    </location>
</feature>
<dbReference type="GO" id="GO:0005737">
    <property type="term" value="C:cytoplasm"/>
    <property type="evidence" value="ECO:0007669"/>
    <property type="project" value="UniProtKB-ARBA"/>
</dbReference>
<feature type="region of interest" description="Disordered" evidence="1">
    <location>
        <begin position="1450"/>
        <end position="1496"/>
    </location>
</feature>
<dbReference type="Gene3D" id="3.30.530.20">
    <property type="match status" value="3"/>
</dbReference>
<dbReference type="InterPro" id="IPR002913">
    <property type="entry name" value="START_lipid-bd_dom"/>
</dbReference>
<feature type="compositionally biased region" description="Polar residues" evidence="1">
    <location>
        <begin position="1174"/>
        <end position="1212"/>
    </location>
</feature>
<feature type="compositionally biased region" description="Polar residues" evidence="1">
    <location>
        <begin position="799"/>
        <end position="810"/>
    </location>
</feature>
<evidence type="ECO:0000256" key="2">
    <source>
        <dbReference type="SAM" id="Phobius"/>
    </source>
</evidence>
<dbReference type="PROSITE" id="PS50848">
    <property type="entry name" value="START"/>
    <property type="match status" value="2"/>
</dbReference>
<dbReference type="PANTHER" id="PTHR19308">
    <property type="entry name" value="PHOSPHATIDYLCHOLINE TRANSFER PROTEIN"/>
    <property type="match status" value="1"/>
</dbReference>
<feature type="region of interest" description="Disordered" evidence="1">
    <location>
        <begin position="32"/>
        <end position="54"/>
    </location>
</feature>
<dbReference type="CDD" id="cd00177">
    <property type="entry name" value="START"/>
    <property type="match status" value="2"/>
</dbReference>
<feature type="region of interest" description="Disordered" evidence="1">
    <location>
        <begin position="783"/>
        <end position="810"/>
    </location>
</feature>
<feature type="region of interest" description="Disordered" evidence="1">
    <location>
        <begin position="1519"/>
        <end position="1557"/>
    </location>
</feature>
<dbReference type="InterPro" id="IPR023393">
    <property type="entry name" value="START-like_dom_sf"/>
</dbReference>
<dbReference type="SUPFAM" id="SSF55961">
    <property type="entry name" value="Bet v1-like"/>
    <property type="match status" value="3"/>
</dbReference>
<gene>
    <name evidence="4" type="ORF">EIP91_008963</name>
</gene>
<dbReference type="PANTHER" id="PTHR19308:SF54">
    <property type="entry name" value="START DOMAIN-CONTAINING PROTEIN"/>
    <property type="match status" value="1"/>
</dbReference>
<feature type="compositionally biased region" description="Low complexity" evidence="1">
    <location>
        <begin position="1471"/>
        <end position="1488"/>
    </location>
</feature>
<dbReference type="EMBL" id="RWJN01000050">
    <property type="protein sequence ID" value="TCD69065.1"/>
    <property type="molecule type" value="Genomic_DNA"/>
</dbReference>
<reference evidence="4 5" key="1">
    <citation type="submission" date="2018-11" db="EMBL/GenBank/DDBJ databases">
        <title>Genome assembly of Steccherinum ochraceum LE-BIN_3174, the white-rot fungus of the Steccherinaceae family (The Residual Polyporoid clade, Polyporales, Basidiomycota).</title>
        <authorList>
            <person name="Fedorova T.V."/>
            <person name="Glazunova O.A."/>
            <person name="Landesman E.O."/>
            <person name="Moiseenko K.V."/>
            <person name="Psurtseva N.V."/>
            <person name="Savinova O.S."/>
            <person name="Shakhova N.V."/>
            <person name="Tyazhelova T.V."/>
            <person name="Vasina D.V."/>
        </authorList>
    </citation>
    <scope>NUCLEOTIDE SEQUENCE [LARGE SCALE GENOMIC DNA]</scope>
    <source>
        <strain evidence="4 5">LE-BIN_3174</strain>
    </source>
</reference>
<protein>
    <recommendedName>
        <fullName evidence="3">START domain-containing protein</fullName>
    </recommendedName>
</protein>
<dbReference type="Proteomes" id="UP000292702">
    <property type="component" value="Unassembled WGS sequence"/>
</dbReference>
<proteinExistence type="predicted"/>
<evidence type="ECO:0000256" key="1">
    <source>
        <dbReference type="SAM" id="MobiDB-lite"/>
    </source>
</evidence>
<sequence>MDGTGLRESWYAALDAAQTNFRQLLTSHSSPEWKRVNDSSSSSSSSPKGKARASSLPHLNDVILHRRAVKGESVYRAVLDIPLGDENVVSLDACKSVLLSPELRKEWDPAVEGAQLLEMCDQVTRVVKTNFTLGWPASPRDAVTISRTFNDATTLIDISTSLPRSPNEPTYLRPSPPYVRSEVARFFKTVQTRGTRIPLLLGYGNGVSVERIRFESDREALSVDYSIVPEDDELPHTVEQGVEELHAIREHRRLTRSVECALPANEGWDVQLTTKASSDAVSQLPWTVHATRDTSVPETPDDKIVFRVKHAALPNDHSVLKVTLIIERSSPAGGIRLNGINQPIEKLEDRDPSSYFMSEQMLQDASSTADFSLRSQSTFNSGSTSTLQDRPPLSRTLTAERSAAGEKSILSRVKRNYIYFSSLLQEPEAKWKRTTEAKGVSIAQLDSIDPTLVVYRAEATFVGLGLWDLYATIVSPGARAHWDKLYEDAILLEDVNQLTELWHYKTKPTWPVVGRDAVVLKTVYKSPKTIHVFAFSADDPNLFPHMPPVDPNVIRTQVDLQGWAIEALSPTTTLLTLLEQSDPKGWKDKTSIPQQMISTVTGVGEFAIKYGGPPIVTRLDGAKANEMRYDHERGSFRVEYEGAAERRTSETTHQTSPALPIIECELRCDLDAWATSLDIVVDPPPLSITCLRRHKLSAGGGGLWLTISHDAVHASDERLQAIVRRAPQGGTKERGLVMVNGTKLDVDVEDLPDKEAKSLAKKKRIKPIRIPLDQPPVEGAIRRRKAEWAAEQEPEAKDSPSTPTSAELSTSAPKFVSTWSKYFNYAVEQATITTQQAVAAISPATGVDVVPASSKTPMQYALDALSYVQSLHSSTSQEGWSLLSEKDFPVYRKVADQISPVIPVHKAEKVIEGVSAEEVASVIASYDCRKQWDTRFDSANILESFGAGSHTAFVVTKGGFPFRDRGFYLANIVARQTVPPNTSRRGPGESEQQNDNGSAIFCVSASFSPQSVSSFSQAKYNPYTLPVGRVFVDGWILETLDPYAAENYAIPSTRCTRVIAVDYGGSVPAAVNSMINGLLPKSILAVESYMKSKSPPPFMRQPAANLLVSSKHEDDPLGQQWSLRRRDSARTSLFTSFDPTSRSYQSITLINASGQLLSAPVSSNNDRTPRPSRIAQSPRTQSPAPDQRSPRNPENSPIVTSTPIGSPTTSRIIRNDRQARSRSRDAAPIKSPSMFTVRGEVRHPVDLLVSELVVDSKLYPEGYEVTTESHVDKTKAALPLPPATSTSPAKENPHIEGSSLPMAFTIYTLPPSPHHSSGLNVDRPPRHLLRLTLPTAQYQVSTITDPLTGETRTAPAKPQWFLDLEDVGRAVVNISIKPVQSAQKGDQKTAIVVDGKPAPVLTEKESLTNFGRDELLDGRTAKMDLLVRSSLESEPVPTDLQVPKAIAEYLQDESTSKPEPVIQVTPEEAETPTSPAEETADTTDTPSPVVETRPADTATSGLLRFLNSYPNSFLRFTPSRPSSVVGPSSPGPLINGQQRSSSSSSLASDRNKNEINNNQLDRARSASSSYIAEGVAFIAKAHAKQPRYPLSTLIIAALIGFLLGSLLRSLISPADFIYVSTDMKDVESTSAAGWREIRRLVEVKYIVGGWDFQIAVVRRH</sequence>
<evidence type="ECO:0000313" key="5">
    <source>
        <dbReference type="Proteomes" id="UP000292702"/>
    </source>
</evidence>
<dbReference type="STRING" id="92696.A0A4R0RRZ9"/>
<organism evidence="4 5">
    <name type="scientific">Steccherinum ochraceum</name>
    <dbReference type="NCBI Taxonomy" id="92696"/>
    <lineage>
        <taxon>Eukaryota</taxon>
        <taxon>Fungi</taxon>
        <taxon>Dikarya</taxon>
        <taxon>Basidiomycota</taxon>
        <taxon>Agaricomycotina</taxon>
        <taxon>Agaricomycetes</taxon>
        <taxon>Polyporales</taxon>
        <taxon>Steccherinaceae</taxon>
        <taxon>Steccherinum</taxon>
    </lineage>
</organism>
<feature type="domain" description="START" evidence="3">
    <location>
        <begin position="431"/>
        <end position="604"/>
    </location>
</feature>